<evidence type="ECO:0000256" key="1">
    <source>
        <dbReference type="SAM" id="MobiDB-lite"/>
    </source>
</evidence>
<dbReference type="GO" id="GO:0005886">
    <property type="term" value="C:plasma membrane"/>
    <property type="evidence" value="ECO:0007669"/>
    <property type="project" value="TreeGrafter"/>
</dbReference>
<dbReference type="InterPro" id="IPR052894">
    <property type="entry name" value="AsmA-related"/>
</dbReference>
<accession>A0A932HZC1</accession>
<evidence type="ECO:0000313" key="4">
    <source>
        <dbReference type="Proteomes" id="UP000782312"/>
    </source>
</evidence>
<dbReference type="PANTHER" id="PTHR30441">
    <property type="entry name" value="DUF748 DOMAIN-CONTAINING PROTEIN"/>
    <property type="match status" value="1"/>
</dbReference>
<feature type="domain" description="AsmA" evidence="2">
    <location>
        <begin position="296"/>
        <end position="547"/>
    </location>
</feature>
<dbReference type="GO" id="GO:0090313">
    <property type="term" value="P:regulation of protein targeting to membrane"/>
    <property type="evidence" value="ECO:0007669"/>
    <property type="project" value="TreeGrafter"/>
</dbReference>
<protein>
    <submittedName>
        <fullName evidence="3">AsmA family protein</fullName>
    </submittedName>
</protein>
<sequence length="690" mass="73097">MRTAAIFLGAIAGIIVLAVAGAFIYIKTLDPNQYKGYIAGKAKEATGRDLRIEGPIRFELGLRPVLVVEGASFSNTSWGSRPQMATLKRLEVEVEILPLIRAREIRLKRLVLIHPDILLERNKEGRGNWQFGTADEKQPQKDEKQPQKKEGRGVPAGLALATQVENASVTYRNHQTGKVHRVTIERMSANAESLDSLVALKFKGAYEEIPVTVDGKVGPFGTVLKGTGPFPVEVSFSVGEIQSSVKGRIGDIGDMSGIDLHFASEGGGFSSVKSLVGSMIGGTGKFRLAAQVKGDTASLAITGMTLRSGESDIAGRFKANFKGPRPRFEGELVSKRLLLTEFIQPAKGGQAPKQAPKKEPGAGKGELFPKTPIPYDSLRHVDARVRLSAGELIAPRAYFHEVSADLNLQDGRLGLTALKAKTAGGSMEGNLHANANTKVGGLKVTGRNLEMAELLKNAGTSAWVSGRTDFSLDLQGRGEDVDTLMGNLDGETRLLVGEGTMNTAGLDYLVGGFTQVLGTLLSQGTTNMKLNCAAADFAVKKGVAETRALVADSQFSTISGEGKIDLGRETVDMRVVPKAKSVTLSMSVPVRIEGPLRKPSVRPDELAVARRLAGVIGAFVFPPAAIIGLGELGTWSNPCIDIMKSGAAPGAPKDGDPKDGDPKKGLEGVGKELKKGIEGIGEGLKGLLGK</sequence>
<feature type="region of interest" description="Disordered" evidence="1">
    <location>
        <begin position="128"/>
        <end position="155"/>
    </location>
</feature>
<evidence type="ECO:0000259" key="2">
    <source>
        <dbReference type="Pfam" id="PF05170"/>
    </source>
</evidence>
<dbReference type="PANTHER" id="PTHR30441:SF4">
    <property type="entry name" value="PROTEIN ASMA"/>
    <property type="match status" value="1"/>
</dbReference>
<organism evidence="3 4">
    <name type="scientific">Tectimicrobiota bacterium</name>
    <dbReference type="NCBI Taxonomy" id="2528274"/>
    <lineage>
        <taxon>Bacteria</taxon>
        <taxon>Pseudomonadati</taxon>
        <taxon>Nitrospinota/Tectimicrobiota group</taxon>
        <taxon>Candidatus Tectimicrobiota</taxon>
    </lineage>
</organism>
<evidence type="ECO:0000313" key="3">
    <source>
        <dbReference type="EMBL" id="MBI3127838.1"/>
    </source>
</evidence>
<name>A0A932HZC1_UNCTE</name>
<dbReference type="Pfam" id="PF05170">
    <property type="entry name" value="AsmA"/>
    <property type="match status" value="2"/>
</dbReference>
<proteinExistence type="predicted"/>
<feature type="domain" description="AsmA" evidence="2">
    <location>
        <begin position="7"/>
        <end position="180"/>
    </location>
</feature>
<comment type="caution">
    <text evidence="3">The sequence shown here is derived from an EMBL/GenBank/DDBJ whole genome shotgun (WGS) entry which is preliminary data.</text>
</comment>
<feature type="compositionally biased region" description="Basic and acidic residues" evidence="1">
    <location>
        <begin position="134"/>
        <end position="152"/>
    </location>
</feature>
<dbReference type="AlphaFoldDB" id="A0A932HZC1"/>
<reference evidence="3" key="1">
    <citation type="submission" date="2020-07" db="EMBL/GenBank/DDBJ databases">
        <title>Huge and variable diversity of episymbiotic CPR bacteria and DPANN archaea in groundwater ecosystems.</title>
        <authorList>
            <person name="He C.Y."/>
            <person name="Keren R."/>
            <person name="Whittaker M."/>
            <person name="Farag I.F."/>
            <person name="Doudna J."/>
            <person name="Cate J.H.D."/>
            <person name="Banfield J.F."/>
        </authorList>
    </citation>
    <scope>NUCLEOTIDE SEQUENCE</scope>
    <source>
        <strain evidence="3">NC_groundwater_763_Ag_S-0.2um_68_21</strain>
    </source>
</reference>
<dbReference type="Proteomes" id="UP000782312">
    <property type="component" value="Unassembled WGS sequence"/>
</dbReference>
<dbReference type="EMBL" id="JACPUR010000019">
    <property type="protein sequence ID" value="MBI3127838.1"/>
    <property type="molecule type" value="Genomic_DNA"/>
</dbReference>
<dbReference type="InterPro" id="IPR007844">
    <property type="entry name" value="AsmA"/>
</dbReference>
<feature type="compositionally biased region" description="Basic and acidic residues" evidence="1">
    <location>
        <begin position="653"/>
        <end position="671"/>
    </location>
</feature>
<gene>
    <name evidence="3" type="ORF">HYZ11_09560</name>
</gene>
<feature type="region of interest" description="Disordered" evidence="1">
    <location>
        <begin position="348"/>
        <end position="369"/>
    </location>
</feature>
<feature type="region of interest" description="Disordered" evidence="1">
    <location>
        <begin position="646"/>
        <end position="671"/>
    </location>
</feature>